<evidence type="ECO:0000313" key="2">
    <source>
        <dbReference type="EMBL" id="KAE8711650.1"/>
    </source>
</evidence>
<evidence type="ECO:0000313" key="3">
    <source>
        <dbReference type="Proteomes" id="UP000436088"/>
    </source>
</evidence>
<organism evidence="2 3">
    <name type="scientific">Hibiscus syriacus</name>
    <name type="common">Rose of Sharon</name>
    <dbReference type="NCBI Taxonomy" id="106335"/>
    <lineage>
        <taxon>Eukaryota</taxon>
        <taxon>Viridiplantae</taxon>
        <taxon>Streptophyta</taxon>
        <taxon>Embryophyta</taxon>
        <taxon>Tracheophyta</taxon>
        <taxon>Spermatophyta</taxon>
        <taxon>Magnoliopsida</taxon>
        <taxon>eudicotyledons</taxon>
        <taxon>Gunneridae</taxon>
        <taxon>Pentapetalae</taxon>
        <taxon>rosids</taxon>
        <taxon>malvids</taxon>
        <taxon>Malvales</taxon>
        <taxon>Malvaceae</taxon>
        <taxon>Malvoideae</taxon>
        <taxon>Hibiscus</taxon>
    </lineage>
</organism>
<evidence type="ECO:0000259" key="1">
    <source>
        <dbReference type="Pfam" id="PF25758"/>
    </source>
</evidence>
<dbReference type="InterPro" id="IPR016024">
    <property type="entry name" value="ARM-type_fold"/>
</dbReference>
<feature type="domain" description="Importin-7/11-like TPR repeats" evidence="1">
    <location>
        <begin position="127"/>
        <end position="422"/>
    </location>
</feature>
<dbReference type="GO" id="GO:0006606">
    <property type="term" value="P:protein import into nucleus"/>
    <property type="evidence" value="ECO:0007669"/>
    <property type="project" value="TreeGrafter"/>
</dbReference>
<dbReference type="PANTHER" id="PTHR10997">
    <property type="entry name" value="IMPORTIN-7, 8, 11"/>
    <property type="match status" value="1"/>
</dbReference>
<sequence>MFASLQIKDDTKRPVYCALIQLLRAKDLSVRLAAIRSLCFHIEDANFSEKDFSDLLPVCQRSSRFEGSQIGDANSGIGSPKFNSKSLFVFPSVHALVYATVEVIPYANNLMQFFQRLLCNAPAHSSKGVDINGPDELNLLEGSMLLWEATLSHAPAMVPQLLAYFPCLVEVLERNFDQLQVAVDITEGYIILGGREFLSMHASSVVKLLDLIVGNVNDRGLLSTLPVIDILIRIPYSFVTLYKVVLYNILGISCFDCPTSCHGCKLLHPCYPMEVPPLITSTLQKLVVICLSGGDDGNPSKTAVKASAATILARILVMNTSYLAQLTSEPSLSSLLQQTGVAIDSNILLCLVDIWLDRVDNVSSPQKKIFGLALSIALTLRLPQILDKLDQMLSVCTSVILGGTDDLTEEVSSGDTVSSSRMHGEGSLPNQALRSYQPIVIGKLGARKSSNMCFRSWGVI</sequence>
<dbReference type="GO" id="GO:0005635">
    <property type="term" value="C:nuclear envelope"/>
    <property type="evidence" value="ECO:0007669"/>
    <property type="project" value="TreeGrafter"/>
</dbReference>
<accession>A0A6A3B3T5</accession>
<dbReference type="InterPro" id="IPR058669">
    <property type="entry name" value="TPR_IPO7/11-like"/>
</dbReference>
<proteinExistence type="predicted"/>
<dbReference type="Pfam" id="PF25758">
    <property type="entry name" value="TPR_IPO11"/>
    <property type="match status" value="1"/>
</dbReference>
<dbReference type="SUPFAM" id="SSF48371">
    <property type="entry name" value="ARM repeat"/>
    <property type="match status" value="1"/>
</dbReference>
<dbReference type="GO" id="GO:0005829">
    <property type="term" value="C:cytosol"/>
    <property type="evidence" value="ECO:0007669"/>
    <property type="project" value="TreeGrafter"/>
</dbReference>
<dbReference type="Proteomes" id="UP000436088">
    <property type="component" value="Unassembled WGS sequence"/>
</dbReference>
<dbReference type="AlphaFoldDB" id="A0A6A3B3T5"/>
<dbReference type="EMBL" id="VEPZ02000909">
    <property type="protein sequence ID" value="KAE8711650.1"/>
    <property type="molecule type" value="Genomic_DNA"/>
</dbReference>
<name>A0A6A3B3T5_HIBSY</name>
<keyword evidence="3" id="KW-1185">Reference proteome</keyword>
<reference evidence="2" key="1">
    <citation type="submission" date="2019-09" db="EMBL/GenBank/DDBJ databases">
        <title>Draft genome information of white flower Hibiscus syriacus.</title>
        <authorList>
            <person name="Kim Y.-M."/>
        </authorList>
    </citation>
    <scope>NUCLEOTIDE SEQUENCE [LARGE SCALE GENOMIC DNA]</scope>
    <source>
        <strain evidence="2">YM2019G1</strain>
    </source>
</reference>
<protein>
    <submittedName>
        <fullName evidence="2">ARM repeat superfamily protein isoform 2</fullName>
    </submittedName>
</protein>
<comment type="caution">
    <text evidence="2">The sequence shown here is derived from an EMBL/GenBank/DDBJ whole genome shotgun (WGS) entry which is preliminary data.</text>
</comment>
<dbReference type="PANTHER" id="PTHR10997:SF7">
    <property type="entry name" value="IMPORTIN-11"/>
    <property type="match status" value="1"/>
</dbReference>
<gene>
    <name evidence="2" type="ORF">F3Y22_tig00110280pilonHSYRG00030</name>
</gene>